<dbReference type="InterPro" id="IPR033399">
    <property type="entry name" value="TP_0789-like"/>
</dbReference>
<dbReference type="RefSeq" id="WP_345920369.1">
    <property type="nucleotide sequence ID" value="NZ_JBDIVE010000007.1"/>
</dbReference>
<name>A0ABU9Z0L0_9RHOO</name>
<dbReference type="Pfam" id="PF17131">
    <property type="entry name" value="LolA_like"/>
    <property type="match status" value="1"/>
</dbReference>
<proteinExistence type="predicted"/>
<dbReference type="InterPro" id="IPR029046">
    <property type="entry name" value="LolA/LolB/LppX"/>
</dbReference>
<keyword evidence="4" id="KW-0449">Lipoprotein</keyword>
<dbReference type="SUPFAM" id="SSF89392">
    <property type="entry name" value="Prokaryotic lipoproteins and lipoprotein localization factors"/>
    <property type="match status" value="1"/>
</dbReference>
<evidence type="ECO:0000313" key="5">
    <source>
        <dbReference type="Proteomes" id="UP001410394"/>
    </source>
</evidence>
<dbReference type="CDD" id="cd16329">
    <property type="entry name" value="LolA_like"/>
    <property type="match status" value="1"/>
</dbReference>
<dbReference type="Proteomes" id="UP001410394">
    <property type="component" value="Unassembled WGS sequence"/>
</dbReference>
<keyword evidence="1 2" id="KW-0732">Signal</keyword>
<keyword evidence="5" id="KW-1185">Reference proteome</keyword>
<feature type="signal peptide" evidence="2">
    <location>
        <begin position="1"/>
        <end position="22"/>
    </location>
</feature>
<feature type="domain" description="Uncharacterized protein TP-0789" evidence="3">
    <location>
        <begin position="68"/>
        <end position="241"/>
    </location>
</feature>
<feature type="chain" id="PRO_5046672051" evidence="2">
    <location>
        <begin position="23"/>
        <end position="247"/>
    </location>
</feature>
<protein>
    <submittedName>
        <fullName evidence="4">Outer membrane lipoprotein-sorting protein</fullName>
    </submittedName>
</protein>
<evidence type="ECO:0000256" key="2">
    <source>
        <dbReference type="SAM" id="SignalP"/>
    </source>
</evidence>
<evidence type="ECO:0000259" key="3">
    <source>
        <dbReference type="Pfam" id="PF17131"/>
    </source>
</evidence>
<reference evidence="4 5" key="1">
    <citation type="journal article" date="2018" name="Int. J. Syst. Evol. Microbiol.">
        <title>Uliginosibacterium sediminicola sp. nov., isolated from freshwater sediment.</title>
        <authorList>
            <person name="Hwang W.M."/>
            <person name="Kim S.M."/>
            <person name="Kang K."/>
            <person name="Ahn T.Y."/>
        </authorList>
    </citation>
    <scope>NUCLEOTIDE SEQUENCE [LARGE SCALE GENOMIC DNA]</scope>
    <source>
        <strain evidence="4 5">M1-21</strain>
    </source>
</reference>
<organism evidence="4 5">
    <name type="scientific">Uliginosibacterium sediminicola</name>
    <dbReference type="NCBI Taxonomy" id="2024550"/>
    <lineage>
        <taxon>Bacteria</taxon>
        <taxon>Pseudomonadati</taxon>
        <taxon>Pseudomonadota</taxon>
        <taxon>Betaproteobacteria</taxon>
        <taxon>Rhodocyclales</taxon>
        <taxon>Zoogloeaceae</taxon>
        <taxon>Uliginosibacterium</taxon>
    </lineage>
</organism>
<gene>
    <name evidence="4" type="ORF">ABDB84_14035</name>
</gene>
<dbReference type="Gene3D" id="2.50.20.10">
    <property type="entry name" value="Lipoprotein localisation LolA/LolB/LppX"/>
    <property type="match status" value="1"/>
</dbReference>
<evidence type="ECO:0000256" key="1">
    <source>
        <dbReference type="ARBA" id="ARBA00022729"/>
    </source>
</evidence>
<sequence length="247" mass="27690">MKRIITMAATALLLLPALQPQAALDGAAILHKLDRNLEPERYEMYRKLINIEPDGSKKEFVLYSVKKGKDKVAALFLAPASDKGRSTLRQGDNMWLYIPGVGKPMRITSQQSVTGGVFSNADILRIDYTEEYSVIATEEQGEHYLLTLRAKSAEVAYDQLKMTVDKKTVLPLQIEAFAASGMLIKTLRFKDVKDFGGGIRRPATVETDSPLYKGYKSVMLYSGVKAREVPDEVFTQGFMSRMEELRK</sequence>
<evidence type="ECO:0000313" key="4">
    <source>
        <dbReference type="EMBL" id="MEN3069603.1"/>
    </source>
</evidence>
<dbReference type="EMBL" id="JBDIVE010000007">
    <property type="protein sequence ID" value="MEN3069603.1"/>
    <property type="molecule type" value="Genomic_DNA"/>
</dbReference>
<accession>A0ABU9Z0L0</accession>
<comment type="caution">
    <text evidence="4">The sequence shown here is derived from an EMBL/GenBank/DDBJ whole genome shotgun (WGS) entry which is preliminary data.</text>
</comment>